<reference evidence="8" key="1">
    <citation type="journal article" date="2014" name="Proc. Natl. Acad. Sci. U.S.A.">
        <title>Extensive sampling of basidiomycete genomes demonstrates inadequacy of the white-rot/brown-rot paradigm for wood decay fungi.</title>
        <authorList>
            <person name="Riley R."/>
            <person name="Salamov A.A."/>
            <person name="Brown D.W."/>
            <person name="Nagy L.G."/>
            <person name="Floudas D."/>
            <person name="Held B.W."/>
            <person name="Levasseur A."/>
            <person name="Lombard V."/>
            <person name="Morin E."/>
            <person name="Otillar R."/>
            <person name="Lindquist E.A."/>
            <person name="Sun H."/>
            <person name="LaButti K.M."/>
            <person name="Schmutz J."/>
            <person name="Jabbour D."/>
            <person name="Luo H."/>
            <person name="Baker S.E."/>
            <person name="Pisabarro A.G."/>
            <person name="Walton J.D."/>
            <person name="Blanchette R.A."/>
            <person name="Henrissat B."/>
            <person name="Martin F."/>
            <person name="Cullen D."/>
            <person name="Hibbett D.S."/>
            <person name="Grigoriev I.V."/>
        </authorList>
    </citation>
    <scope>NUCLEOTIDE SEQUENCE [LARGE SCALE GENOMIC DNA]</scope>
    <source>
        <strain evidence="8">CBS 339.88</strain>
    </source>
</reference>
<evidence type="ECO:0000256" key="4">
    <source>
        <dbReference type="PIRSR" id="PIRSR601310-3"/>
    </source>
</evidence>
<accession>A0A067T8H6</accession>
<dbReference type="Proteomes" id="UP000027222">
    <property type="component" value="Unassembled WGS sequence"/>
</dbReference>
<evidence type="ECO:0000313" key="7">
    <source>
        <dbReference type="EMBL" id="KDR78672.1"/>
    </source>
</evidence>
<protein>
    <recommendedName>
        <fullName evidence="6">HIT domain-containing protein</fullName>
    </recommendedName>
</protein>
<dbReference type="HOGENOM" id="CLU_056776_4_1_1"/>
<dbReference type="Pfam" id="PF11969">
    <property type="entry name" value="DcpS_C"/>
    <property type="match status" value="1"/>
</dbReference>
<dbReference type="PROSITE" id="PS51084">
    <property type="entry name" value="HIT_2"/>
    <property type="match status" value="1"/>
</dbReference>
<dbReference type="GO" id="GO:0000166">
    <property type="term" value="F:nucleotide binding"/>
    <property type="evidence" value="ECO:0007669"/>
    <property type="project" value="UniProtKB-KW"/>
</dbReference>
<evidence type="ECO:0000259" key="6">
    <source>
        <dbReference type="PROSITE" id="PS51084"/>
    </source>
</evidence>
<gene>
    <name evidence="7" type="ORF">GALMADRAFT_223931</name>
</gene>
<evidence type="ECO:0000313" key="8">
    <source>
        <dbReference type="Proteomes" id="UP000027222"/>
    </source>
</evidence>
<dbReference type="PANTHER" id="PTHR12486:SF5">
    <property type="entry name" value="ADENOSINE 5'-MONOPHOSPHORAMIDASE HINT3"/>
    <property type="match status" value="1"/>
</dbReference>
<organism evidence="7 8">
    <name type="scientific">Galerina marginata (strain CBS 339.88)</name>
    <dbReference type="NCBI Taxonomy" id="685588"/>
    <lineage>
        <taxon>Eukaryota</taxon>
        <taxon>Fungi</taxon>
        <taxon>Dikarya</taxon>
        <taxon>Basidiomycota</taxon>
        <taxon>Agaricomycotina</taxon>
        <taxon>Agaricomycetes</taxon>
        <taxon>Agaricomycetidae</taxon>
        <taxon>Agaricales</taxon>
        <taxon>Agaricineae</taxon>
        <taxon>Strophariaceae</taxon>
        <taxon>Galerina</taxon>
    </lineage>
</organism>
<evidence type="ECO:0000256" key="3">
    <source>
        <dbReference type="PIRSR" id="PIRSR601310-1"/>
    </source>
</evidence>
<dbReference type="InterPro" id="IPR011146">
    <property type="entry name" value="HIT-like"/>
</dbReference>
<evidence type="ECO:0000256" key="1">
    <source>
        <dbReference type="ARBA" id="ARBA00022741"/>
    </source>
</evidence>
<dbReference type="SUPFAM" id="SSF54197">
    <property type="entry name" value="HIT-like"/>
    <property type="match status" value="1"/>
</dbReference>
<evidence type="ECO:0000256" key="2">
    <source>
        <dbReference type="ARBA" id="ARBA00022801"/>
    </source>
</evidence>
<proteinExistence type="predicted"/>
<feature type="short sequence motif" description="Histidine triad motif" evidence="4 5">
    <location>
        <begin position="105"/>
        <end position="109"/>
    </location>
</feature>
<keyword evidence="1" id="KW-0547">Nucleotide-binding</keyword>
<sequence>MDNGAASIKLPDFCKFCEASVERGFNIVYEDESFVTFEDRKPKSRYHYLVIPKRHIDSVRSLRTSDVELVQAMEEIGHNIMTSLDIPPSMRVMGFHIPPFNSVWHLHLHVQALPYRDARSAAKYPVRSGFAGYSKGLSWFVEVKQAIQILERGGRVGIMPC</sequence>
<dbReference type="InterPro" id="IPR001310">
    <property type="entry name" value="Histidine_triad_HIT"/>
</dbReference>
<feature type="active site" description="Tele-AMP-histidine intermediate" evidence="3">
    <location>
        <position position="107"/>
    </location>
</feature>
<dbReference type="OrthoDB" id="1915375at2759"/>
<evidence type="ECO:0000256" key="5">
    <source>
        <dbReference type="PROSITE-ProRule" id="PRU00464"/>
    </source>
</evidence>
<dbReference type="AlphaFoldDB" id="A0A067T8H6"/>
<dbReference type="InterPro" id="IPR036265">
    <property type="entry name" value="HIT-like_sf"/>
</dbReference>
<name>A0A067T8H6_GALM3</name>
<dbReference type="PANTHER" id="PTHR12486">
    <property type="entry name" value="APRATAXIN-RELATED"/>
    <property type="match status" value="1"/>
</dbReference>
<keyword evidence="8" id="KW-1185">Reference proteome</keyword>
<dbReference type="GO" id="GO:0016787">
    <property type="term" value="F:hydrolase activity"/>
    <property type="evidence" value="ECO:0007669"/>
    <property type="project" value="UniProtKB-KW"/>
</dbReference>
<dbReference type="Gene3D" id="3.30.428.10">
    <property type="entry name" value="HIT-like"/>
    <property type="match status" value="1"/>
</dbReference>
<feature type="domain" description="HIT" evidence="6">
    <location>
        <begin position="12"/>
        <end position="120"/>
    </location>
</feature>
<keyword evidence="2" id="KW-0378">Hydrolase</keyword>
<dbReference type="EMBL" id="KL142374">
    <property type="protein sequence ID" value="KDR78672.1"/>
    <property type="molecule type" value="Genomic_DNA"/>
</dbReference>
<dbReference type="PRINTS" id="PR00332">
    <property type="entry name" value="HISTRIAD"/>
</dbReference>